<dbReference type="PANTHER" id="PTHR43238:SF1">
    <property type="entry name" value="GDP-L-FUCOSE SYNTHASE"/>
    <property type="match status" value="1"/>
</dbReference>
<comment type="function">
    <text evidence="1">Catalyzes the two-step NADP-dependent conversion of GDP-4-dehydro-6-deoxy-D-mannose to GDP-fucose, involving an epimerase and a reductase reaction.</text>
</comment>
<dbReference type="GO" id="GO:0042351">
    <property type="term" value="P:'de novo' GDP-L-fucose biosynthetic process"/>
    <property type="evidence" value="ECO:0007669"/>
    <property type="project" value="UniProtKB-UniPathway"/>
</dbReference>
<dbReference type="Proteomes" id="UP000218231">
    <property type="component" value="Unassembled WGS sequence"/>
</dbReference>
<comment type="pathway">
    <text evidence="2">Nucleotide-sugar biosynthesis; GDP-L-fucose biosynthesis via de novo pathway; GDP-L-fucose from GDP-alpha-D-mannose: step 2/2.</text>
</comment>
<gene>
    <name evidence="10" type="ORF">WR25_20709</name>
</gene>
<keyword evidence="11" id="KW-1185">Reference proteome</keyword>
<dbReference type="EMBL" id="LIAE01010653">
    <property type="protein sequence ID" value="PAV57192.1"/>
    <property type="molecule type" value="Genomic_DNA"/>
</dbReference>
<evidence type="ECO:0000256" key="4">
    <source>
        <dbReference type="ARBA" id="ARBA00012371"/>
    </source>
</evidence>
<feature type="domain" description="NAD-dependent epimerase/dehydratase" evidence="9">
    <location>
        <begin position="57"/>
        <end position="291"/>
    </location>
</feature>
<evidence type="ECO:0000256" key="7">
    <source>
        <dbReference type="ARBA" id="ARBA00023235"/>
    </source>
</evidence>
<evidence type="ECO:0000313" key="11">
    <source>
        <dbReference type="Proteomes" id="UP000218231"/>
    </source>
</evidence>
<dbReference type="Gene3D" id="3.40.50.720">
    <property type="entry name" value="NAD(P)-binding Rossmann-like Domain"/>
    <property type="match status" value="1"/>
</dbReference>
<keyword evidence="5" id="KW-0521">NADP</keyword>
<evidence type="ECO:0000259" key="9">
    <source>
        <dbReference type="Pfam" id="PF01370"/>
    </source>
</evidence>
<dbReference type="Gene3D" id="3.90.25.10">
    <property type="entry name" value="UDP-galactose 4-epimerase, domain 1"/>
    <property type="match status" value="1"/>
</dbReference>
<evidence type="ECO:0000256" key="5">
    <source>
        <dbReference type="ARBA" id="ARBA00022857"/>
    </source>
</evidence>
<protein>
    <recommendedName>
        <fullName evidence="4">GDP-L-fucose synthase</fullName>
        <ecNumber evidence="4">1.1.1.271</ecNumber>
    </recommendedName>
    <alternativeName>
        <fullName evidence="8">GDP-4-keto-6-deoxy-D-mannose-3,5-epimerase-4-reductase</fullName>
    </alternativeName>
</protein>
<proteinExistence type="inferred from homology"/>
<dbReference type="GO" id="GO:0016853">
    <property type="term" value="F:isomerase activity"/>
    <property type="evidence" value="ECO:0007669"/>
    <property type="project" value="UniProtKB-KW"/>
</dbReference>
<evidence type="ECO:0000256" key="2">
    <source>
        <dbReference type="ARBA" id="ARBA00004883"/>
    </source>
</evidence>
<evidence type="ECO:0000256" key="8">
    <source>
        <dbReference type="ARBA" id="ARBA00032995"/>
    </source>
</evidence>
<dbReference type="InterPro" id="IPR036291">
    <property type="entry name" value="NAD(P)-bd_dom_sf"/>
</dbReference>
<dbReference type="UniPathway" id="UPA00128">
    <property type="reaction ID" value="UER00191"/>
</dbReference>
<name>A0A2A2J6S2_9BILA</name>
<dbReference type="PANTHER" id="PTHR43238">
    <property type="entry name" value="GDP-L-FUCOSE SYNTHASE"/>
    <property type="match status" value="1"/>
</dbReference>
<keyword evidence="7" id="KW-0413">Isomerase</keyword>
<evidence type="ECO:0000256" key="6">
    <source>
        <dbReference type="ARBA" id="ARBA00023002"/>
    </source>
</evidence>
<dbReference type="SUPFAM" id="SSF51735">
    <property type="entry name" value="NAD(P)-binding Rossmann-fold domains"/>
    <property type="match status" value="1"/>
</dbReference>
<dbReference type="Pfam" id="PF01370">
    <property type="entry name" value="Epimerase"/>
    <property type="match status" value="1"/>
</dbReference>
<comment type="caution">
    <text evidence="10">The sequence shown here is derived from an EMBL/GenBank/DDBJ whole genome shotgun (WGS) entry which is preliminary data.</text>
</comment>
<organism evidence="10 11">
    <name type="scientific">Diploscapter pachys</name>
    <dbReference type="NCBI Taxonomy" id="2018661"/>
    <lineage>
        <taxon>Eukaryota</taxon>
        <taxon>Metazoa</taxon>
        <taxon>Ecdysozoa</taxon>
        <taxon>Nematoda</taxon>
        <taxon>Chromadorea</taxon>
        <taxon>Rhabditida</taxon>
        <taxon>Rhabditina</taxon>
        <taxon>Rhabditomorpha</taxon>
        <taxon>Rhabditoidea</taxon>
        <taxon>Rhabditidae</taxon>
        <taxon>Diploscapter</taxon>
    </lineage>
</organism>
<accession>A0A2A2J6S2</accession>
<dbReference type="STRING" id="2018661.A0A2A2J6S2"/>
<dbReference type="InterPro" id="IPR001509">
    <property type="entry name" value="Epimerase_deHydtase"/>
</dbReference>
<comment type="similarity">
    <text evidence="3">Belongs to the NAD(P)-dependent epimerase/dehydratase family. Fucose synthase subfamily.</text>
</comment>
<dbReference type="HAMAP" id="MF_00956">
    <property type="entry name" value="GDP_fucose_synth"/>
    <property type="match status" value="1"/>
</dbReference>
<sequence length="368" mass="41891">MIRGKLSMWNLRMKGLIIVCERLIFFTNFVKFISKFREFCRILSHSTTMSDQIERRILVTGGTGLVGKAIEQVVNSEGKKPNESWSFIGSKDCNLEDEQAVRELFSKLRPTHVIHLAAMVGGLFHNLAHNLQFFRRNMKINDNILAACDEFGVIKCVSCLSTCIFPDKTTYPIDETMVHLGPPHDSNFGYSYAKRMIDVLNKGYAQEKGKRFTSVIPCNVFGPHDNYNLQAGHVLPALIHKAYVAKRDGTPLMVYGTGKPLRQFIYSLDLAKLFIWVMREYDEIDPIILSVGEEDEVSIGQAVDAVVKAIDFKGEIIYDKTKADGQYKKTASNAKLRKYLPDFKFTPFDVAIKQSVDWFVENYETARK</sequence>
<dbReference type="AlphaFoldDB" id="A0A2A2J6S2"/>
<dbReference type="CDD" id="cd05239">
    <property type="entry name" value="GDP_FS_SDR_e"/>
    <property type="match status" value="1"/>
</dbReference>
<dbReference type="GO" id="GO:0050577">
    <property type="term" value="F:GDP-L-fucose synthase activity"/>
    <property type="evidence" value="ECO:0007669"/>
    <property type="project" value="UniProtKB-EC"/>
</dbReference>
<reference evidence="10 11" key="1">
    <citation type="journal article" date="2017" name="Curr. Biol.">
        <title>Genome architecture and evolution of a unichromosomal asexual nematode.</title>
        <authorList>
            <person name="Fradin H."/>
            <person name="Zegar C."/>
            <person name="Gutwein M."/>
            <person name="Lucas J."/>
            <person name="Kovtun M."/>
            <person name="Corcoran D."/>
            <person name="Baugh L.R."/>
            <person name="Kiontke K."/>
            <person name="Gunsalus K."/>
            <person name="Fitch D.H."/>
            <person name="Piano F."/>
        </authorList>
    </citation>
    <scope>NUCLEOTIDE SEQUENCE [LARGE SCALE GENOMIC DNA]</scope>
    <source>
        <strain evidence="10">PF1309</strain>
    </source>
</reference>
<evidence type="ECO:0000313" key="10">
    <source>
        <dbReference type="EMBL" id="PAV57192.1"/>
    </source>
</evidence>
<dbReference type="EC" id="1.1.1.271" evidence="4"/>
<evidence type="ECO:0000256" key="3">
    <source>
        <dbReference type="ARBA" id="ARBA00005959"/>
    </source>
</evidence>
<evidence type="ECO:0000256" key="1">
    <source>
        <dbReference type="ARBA" id="ARBA00002870"/>
    </source>
</evidence>
<dbReference type="InterPro" id="IPR028614">
    <property type="entry name" value="GDP_fucose/colitose_synth"/>
</dbReference>
<keyword evidence="6" id="KW-0560">Oxidoreductase</keyword>
<dbReference type="OrthoDB" id="202470at2759"/>